<keyword evidence="1" id="KW-1185">Reference proteome</keyword>
<sequence>MGNKGAIVIINGSDDDLKPKFVTFDAVDHPKVAPMAYANASSIFNLM</sequence>
<name>A0A915I4R6_ROMCU</name>
<accession>A0A915I4R6</accession>
<proteinExistence type="predicted"/>
<organism evidence="1 2">
    <name type="scientific">Romanomermis culicivorax</name>
    <name type="common">Nematode worm</name>
    <dbReference type="NCBI Taxonomy" id="13658"/>
    <lineage>
        <taxon>Eukaryota</taxon>
        <taxon>Metazoa</taxon>
        <taxon>Ecdysozoa</taxon>
        <taxon>Nematoda</taxon>
        <taxon>Enoplea</taxon>
        <taxon>Dorylaimia</taxon>
        <taxon>Mermithida</taxon>
        <taxon>Mermithoidea</taxon>
        <taxon>Mermithidae</taxon>
        <taxon>Romanomermis</taxon>
    </lineage>
</organism>
<dbReference type="Gene3D" id="3.60.21.10">
    <property type="match status" value="1"/>
</dbReference>
<dbReference type="InterPro" id="IPR029052">
    <property type="entry name" value="Metallo-depent_PP-like"/>
</dbReference>
<protein>
    <submittedName>
        <fullName evidence="2">Uncharacterized protein</fullName>
    </submittedName>
</protein>
<dbReference type="Proteomes" id="UP000887565">
    <property type="component" value="Unplaced"/>
</dbReference>
<dbReference type="AlphaFoldDB" id="A0A915I4R6"/>
<evidence type="ECO:0000313" key="1">
    <source>
        <dbReference type="Proteomes" id="UP000887565"/>
    </source>
</evidence>
<evidence type="ECO:0000313" key="2">
    <source>
        <dbReference type="WBParaSite" id="nRc.2.0.1.t09132-RA"/>
    </source>
</evidence>
<dbReference type="WBParaSite" id="nRc.2.0.1.t09132-RA">
    <property type="protein sequence ID" value="nRc.2.0.1.t09132-RA"/>
    <property type="gene ID" value="nRc.2.0.1.g09132"/>
</dbReference>
<reference evidence="2" key="1">
    <citation type="submission" date="2022-11" db="UniProtKB">
        <authorList>
            <consortium name="WormBaseParasite"/>
        </authorList>
    </citation>
    <scope>IDENTIFICATION</scope>
</reference>